<evidence type="ECO:0000313" key="2">
    <source>
        <dbReference type="EMBL" id="RNB69052.1"/>
    </source>
</evidence>
<comment type="caution">
    <text evidence="2">The sequence shown here is derived from an EMBL/GenBank/DDBJ whole genome shotgun (WGS) entry which is preliminary data.</text>
</comment>
<dbReference type="RefSeq" id="WP_221175435.1">
    <property type="nucleotide sequence ID" value="NZ_RHHT01000077.1"/>
</dbReference>
<feature type="compositionally biased region" description="Basic residues" evidence="1">
    <location>
        <begin position="56"/>
        <end position="66"/>
    </location>
</feature>
<evidence type="ECO:0000256" key="1">
    <source>
        <dbReference type="SAM" id="MobiDB-lite"/>
    </source>
</evidence>
<feature type="non-terminal residue" evidence="2">
    <location>
        <position position="1"/>
    </location>
</feature>
<name>A0A3M8BZY6_9BACL</name>
<dbReference type="Proteomes" id="UP000281915">
    <property type="component" value="Unassembled WGS sequence"/>
</dbReference>
<gene>
    <name evidence="2" type="ORF">EDM58_24255</name>
</gene>
<accession>A0A3M8BZY6</accession>
<sequence>FSTLHLEPLLRRRLLLAAVPPFGMEPASTATSEDPNRPKAFFPFSAAPLQQDDQKTKKRSRLPAFF</sequence>
<dbReference type="EMBL" id="RHHT01000077">
    <property type="protein sequence ID" value="RNB69052.1"/>
    <property type="molecule type" value="Genomic_DNA"/>
</dbReference>
<feature type="region of interest" description="Disordered" evidence="1">
    <location>
        <begin position="25"/>
        <end position="66"/>
    </location>
</feature>
<organism evidence="2 3">
    <name type="scientific">Brevibacillus panacihumi</name>
    <dbReference type="NCBI Taxonomy" id="497735"/>
    <lineage>
        <taxon>Bacteria</taxon>
        <taxon>Bacillati</taxon>
        <taxon>Bacillota</taxon>
        <taxon>Bacilli</taxon>
        <taxon>Bacillales</taxon>
        <taxon>Paenibacillaceae</taxon>
        <taxon>Brevibacillus</taxon>
    </lineage>
</organism>
<proteinExistence type="predicted"/>
<dbReference type="AlphaFoldDB" id="A0A3M8BZY6"/>
<evidence type="ECO:0000313" key="3">
    <source>
        <dbReference type="Proteomes" id="UP000281915"/>
    </source>
</evidence>
<protein>
    <submittedName>
        <fullName evidence="2">Uncharacterized protein</fullName>
    </submittedName>
</protein>
<reference evidence="2 3" key="1">
    <citation type="submission" date="2018-10" db="EMBL/GenBank/DDBJ databases">
        <title>Phylogenomics of Brevibacillus.</title>
        <authorList>
            <person name="Dunlap C."/>
        </authorList>
    </citation>
    <scope>NUCLEOTIDE SEQUENCE [LARGE SCALE GENOMIC DNA]</scope>
    <source>
        <strain evidence="2 3">JCM 15085</strain>
    </source>
</reference>